<dbReference type="STRING" id="1427518.XSR1_390014"/>
<keyword evidence="2" id="KW-1185">Reference proteome</keyword>
<dbReference type="Proteomes" id="UP000019202">
    <property type="component" value="Unassembled WGS sequence"/>
</dbReference>
<evidence type="ECO:0000313" key="2">
    <source>
        <dbReference type="Proteomes" id="UP000019202"/>
    </source>
</evidence>
<dbReference type="RefSeq" id="WP_038239680.1">
    <property type="nucleotide sequence ID" value="NZ_CAWLWS010000098.1"/>
</dbReference>
<evidence type="ECO:0000313" key="1">
    <source>
        <dbReference type="EMBL" id="CDL83921.1"/>
    </source>
</evidence>
<proteinExistence type="predicted"/>
<gene>
    <name evidence="1" type="ORF">XSR1_390014</name>
</gene>
<protein>
    <submittedName>
        <fullName evidence="1">Uncharacterized protein</fullName>
    </submittedName>
</protein>
<organism evidence="1 2">
    <name type="scientific">Xenorhabdus szentirmaii DSM 16338</name>
    <dbReference type="NCBI Taxonomy" id="1427518"/>
    <lineage>
        <taxon>Bacteria</taxon>
        <taxon>Pseudomonadati</taxon>
        <taxon>Pseudomonadota</taxon>
        <taxon>Gammaproteobacteria</taxon>
        <taxon>Enterobacterales</taxon>
        <taxon>Morganellaceae</taxon>
        <taxon>Xenorhabdus</taxon>
    </lineage>
</organism>
<sequence>MDNYEEAGILALANVINLEPAGWFQGHIGASLLAGASLLKSNALPMKAHRNLKARLEKIIEKHHDLFMPLEPSEITSDYSPVIEAIELNSHQLSRSGHGIIYGTLFLKAVSNHQIELTKNAVSNISKLILNVASDKWDRYFGVSDYRQYPHSKMDIPDIKTLCTLAVKYSSHDVYLDDQGYFFTGEKIHGITHAHAILLLEELGYHKIARQASQQLLKQLELNKLAPESGLKPAIPKRFDLSNPDIWGENFKDEHQIKLAHSYFELLQKLDKKLPAIDNLWGAIN</sequence>
<name>W1J256_9GAMM</name>
<comment type="caution">
    <text evidence="1">The sequence shown here is derived from an EMBL/GenBank/DDBJ whole genome shotgun (WGS) entry which is preliminary data.</text>
</comment>
<reference evidence="1" key="1">
    <citation type="submission" date="2013-11" db="EMBL/GenBank/DDBJ databases">
        <title>Draft genome sequence and annotation of the entomopathogenic bacteria, Xenorhabdus cabanillasi strain JM26 and Xenorhabdus szentirmai strain DSM 16338.</title>
        <authorList>
            <person name="Gualtieri M."/>
            <person name="Ogier J.C."/>
            <person name="Pages S."/>
            <person name="Givaudan A."/>
            <person name="Gaudriault S."/>
        </authorList>
    </citation>
    <scope>NUCLEOTIDE SEQUENCE [LARGE SCALE GENOMIC DNA]</scope>
    <source>
        <strain evidence="1">DSM 16338</strain>
    </source>
</reference>
<dbReference type="EMBL" id="CBXF010000098">
    <property type="protein sequence ID" value="CDL83921.1"/>
    <property type="molecule type" value="Genomic_DNA"/>
</dbReference>
<dbReference type="AlphaFoldDB" id="W1J256"/>
<dbReference type="OrthoDB" id="5822733at2"/>
<accession>W1J256</accession>